<keyword evidence="4" id="KW-1185">Reference proteome</keyword>
<dbReference type="SUPFAM" id="SSF160935">
    <property type="entry name" value="VPA0735-like"/>
    <property type="match status" value="1"/>
</dbReference>
<gene>
    <name evidence="3" type="ORF">B0D71_03120</name>
</gene>
<keyword evidence="3" id="KW-0946">Virion</keyword>
<reference evidence="4" key="1">
    <citation type="submission" date="2017-02" db="EMBL/GenBank/DDBJ databases">
        <authorList>
            <person name="Furmanczyk E.M."/>
        </authorList>
    </citation>
    <scope>NUCLEOTIDE SEQUENCE [LARGE SCALE GENOMIC DNA]</scope>
    <source>
        <strain evidence="4">AP3_22</strain>
    </source>
</reference>
<dbReference type="Gene3D" id="2.60.120.600">
    <property type="entry name" value="Domain of unknown function DUF1214, C-terminal domain"/>
    <property type="match status" value="1"/>
</dbReference>
<dbReference type="AlphaFoldDB" id="A0A2S3VV45"/>
<dbReference type="InterPro" id="IPR010621">
    <property type="entry name" value="DUF1214"/>
</dbReference>
<dbReference type="Proteomes" id="UP000237440">
    <property type="component" value="Unassembled WGS sequence"/>
</dbReference>
<evidence type="ECO:0000313" key="3">
    <source>
        <dbReference type="EMBL" id="POF43807.1"/>
    </source>
</evidence>
<accession>A0A2S3VV45</accession>
<dbReference type="InterPro" id="IPR037049">
    <property type="entry name" value="DUF1214_C_sf"/>
</dbReference>
<dbReference type="Pfam" id="PF06742">
    <property type="entry name" value="DUF1214"/>
    <property type="match status" value="1"/>
</dbReference>
<feature type="domain" description="DUF1254" evidence="2">
    <location>
        <begin position="90"/>
        <end position="222"/>
    </location>
</feature>
<proteinExistence type="predicted"/>
<dbReference type="InterPro" id="IPR010679">
    <property type="entry name" value="DUF1254"/>
</dbReference>
<dbReference type="Gene3D" id="2.60.40.1610">
    <property type="entry name" value="Domain of unknown function DUF1254"/>
    <property type="match status" value="1"/>
</dbReference>
<protein>
    <submittedName>
        <fullName evidence="3">Cell envelope protein</fullName>
    </submittedName>
</protein>
<comment type="caution">
    <text evidence="3">The sequence shown here is derived from an EMBL/GenBank/DDBJ whole genome shotgun (WGS) entry which is preliminary data.</text>
</comment>
<evidence type="ECO:0000313" key="4">
    <source>
        <dbReference type="Proteomes" id="UP000237440"/>
    </source>
</evidence>
<organism evidence="3 4">
    <name type="scientific">Pseudomonas laurylsulfativorans</name>
    <dbReference type="NCBI Taxonomy" id="1943631"/>
    <lineage>
        <taxon>Bacteria</taxon>
        <taxon>Pseudomonadati</taxon>
        <taxon>Pseudomonadota</taxon>
        <taxon>Gammaproteobacteria</taxon>
        <taxon>Pseudomonadales</taxon>
        <taxon>Pseudomonadaceae</taxon>
        <taxon>Pseudomonas</taxon>
    </lineage>
</organism>
<dbReference type="PANTHER" id="PTHR36509:SF2">
    <property type="entry name" value="BLL3101 PROTEIN"/>
    <property type="match status" value="1"/>
</dbReference>
<evidence type="ECO:0000259" key="1">
    <source>
        <dbReference type="Pfam" id="PF06742"/>
    </source>
</evidence>
<dbReference type="PROSITE" id="PS51257">
    <property type="entry name" value="PROKAR_LIPOPROTEIN"/>
    <property type="match status" value="1"/>
</dbReference>
<sequence>MNRMFNRGWTMAAAVVVVGSTLFTGCSSKTDPITQADQADVAKGVPAPSLEQTKAIAEEGFIYGLPLVMNYAVMNEFAVDSRSSQFKAPFNQLSNEHRVATPADTAVITPNSDTPYSILWADLRAEPLVITVPAVSKKRYYSVQLIDGNTYNYGYIGSRATASVPGSYLIAGPDWKGATPRGIDKVFNSTTPFALTLIRTQLFNPADMPNVEKVQAGYKVQPLSAFLHQPAPPAAPKIDFVPATTAGIKDNFFEYLSAALEYVPPSADDKAIRAKLASIGVGPGRRFEFKDLSLEHKAVVLLGMKAGDEKVDKFLSSGMKNINGWNVGAFFGDQAFYKADWLMRAGAAKGGLYGNDAVEAMYPYTRIDGTGKTLDTSKHHYTLTFPAGKLPPVNAFWSVTMYDGKSQLLIKNPINRYLINSPMLSAMKKNADGSLTLYIQKDSPGKAKEANWLPAPDDTVYLVMRLYWPKTTPPSILPAGEGSWQPPALVVSK</sequence>
<dbReference type="InterPro" id="IPR037050">
    <property type="entry name" value="DUF1254_sf"/>
</dbReference>
<feature type="domain" description="DUF1214" evidence="1">
    <location>
        <begin position="359"/>
        <end position="470"/>
    </location>
</feature>
<evidence type="ECO:0000259" key="2">
    <source>
        <dbReference type="Pfam" id="PF06863"/>
    </source>
</evidence>
<name>A0A2S3VV45_9PSED</name>
<keyword evidence="3" id="KW-0261">Viral envelope protein</keyword>
<dbReference type="EMBL" id="MUJK01000001">
    <property type="protein sequence ID" value="POF43807.1"/>
    <property type="molecule type" value="Genomic_DNA"/>
</dbReference>
<dbReference type="PANTHER" id="PTHR36509">
    <property type="entry name" value="BLL3101 PROTEIN"/>
    <property type="match status" value="1"/>
</dbReference>
<dbReference type="Pfam" id="PF06863">
    <property type="entry name" value="DUF1254"/>
    <property type="match status" value="1"/>
</dbReference>